<dbReference type="Proteomes" id="UP000256838">
    <property type="component" value="Unassembled WGS sequence"/>
</dbReference>
<dbReference type="AlphaFoldDB" id="A0A3D8K4Q7"/>
<keyword evidence="1" id="KW-0472">Membrane</keyword>
<keyword evidence="1" id="KW-0812">Transmembrane</keyword>
<dbReference type="EMBL" id="QRGA01000004">
    <property type="protein sequence ID" value="RDU99571.1"/>
    <property type="molecule type" value="Genomic_DNA"/>
</dbReference>
<evidence type="ECO:0000313" key="2">
    <source>
        <dbReference type="EMBL" id="RDU99571.1"/>
    </source>
</evidence>
<protein>
    <submittedName>
        <fullName evidence="2">NfeD family protein</fullName>
    </submittedName>
</protein>
<sequence>MALHDFLWWICAGTLIVAELLTGTFYLLMIALGFIAGALVRLSGGSFAAQCVCAALVALAAVVALRRSRFGRRRQQRDASSNPDVVLDVGAPVEVKAWNDGRARVPYRGAQWDVELAPGEREDARFYEISAVRANRLILVEKGRATTRSHQPVSTTKE</sequence>
<proteinExistence type="predicted"/>
<reference evidence="2 3" key="1">
    <citation type="submission" date="2018-08" db="EMBL/GenBank/DDBJ databases">
        <title>Paraburkholderia sp. DHOM06 isolated from forest soil.</title>
        <authorList>
            <person name="Gao Z.-H."/>
            <person name="Qiu L.-H."/>
        </authorList>
    </citation>
    <scope>NUCLEOTIDE SEQUENCE [LARGE SCALE GENOMIC DNA]</scope>
    <source>
        <strain evidence="2 3">DHOM06</strain>
    </source>
</reference>
<feature type="transmembrane region" description="Helical" evidence="1">
    <location>
        <begin position="47"/>
        <end position="65"/>
    </location>
</feature>
<keyword evidence="1" id="KW-1133">Transmembrane helix</keyword>
<evidence type="ECO:0000256" key="1">
    <source>
        <dbReference type="SAM" id="Phobius"/>
    </source>
</evidence>
<dbReference type="OrthoDB" id="5654021at2"/>
<feature type="transmembrane region" description="Helical" evidence="1">
    <location>
        <begin position="7"/>
        <end position="35"/>
    </location>
</feature>
<keyword evidence="3" id="KW-1185">Reference proteome</keyword>
<comment type="caution">
    <text evidence="2">The sequence shown here is derived from an EMBL/GenBank/DDBJ whole genome shotgun (WGS) entry which is preliminary data.</text>
</comment>
<name>A0A3D8K4Q7_9BURK</name>
<gene>
    <name evidence="2" type="ORF">DWV00_07975</name>
</gene>
<accession>A0A3D8K4Q7</accession>
<evidence type="ECO:0000313" key="3">
    <source>
        <dbReference type="Proteomes" id="UP000256838"/>
    </source>
</evidence>
<organism evidence="2 3">
    <name type="scientific">Trinickia dinghuensis</name>
    <dbReference type="NCBI Taxonomy" id="2291023"/>
    <lineage>
        <taxon>Bacteria</taxon>
        <taxon>Pseudomonadati</taxon>
        <taxon>Pseudomonadota</taxon>
        <taxon>Betaproteobacteria</taxon>
        <taxon>Burkholderiales</taxon>
        <taxon>Burkholderiaceae</taxon>
        <taxon>Trinickia</taxon>
    </lineage>
</organism>
<dbReference type="RefSeq" id="WP_115533019.1">
    <property type="nucleotide sequence ID" value="NZ_QRGA01000004.1"/>
</dbReference>